<feature type="compositionally biased region" description="Basic and acidic residues" evidence="1">
    <location>
        <begin position="34"/>
        <end position="47"/>
    </location>
</feature>
<dbReference type="EMBL" id="FXWL01000002">
    <property type="protein sequence ID" value="SMQ76491.1"/>
    <property type="molecule type" value="Genomic_DNA"/>
</dbReference>
<evidence type="ECO:0000313" key="2">
    <source>
        <dbReference type="EMBL" id="SMQ76491.1"/>
    </source>
</evidence>
<dbReference type="GeneID" id="303003541"/>
<sequence length="78" mass="8175">MIHSTSNPATEPRDDGQLLPDEPPPAEGGSAGGDIRDIGKRDEERRAIAGAAGVTRTEKQDKLQPDPSTLADNKGAAR</sequence>
<feature type="region of interest" description="Disordered" evidence="1">
    <location>
        <begin position="1"/>
        <end position="78"/>
    </location>
</feature>
<keyword evidence="3" id="KW-1185">Reference proteome</keyword>
<evidence type="ECO:0000313" key="3">
    <source>
        <dbReference type="Proteomes" id="UP000194469"/>
    </source>
</evidence>
<dbReference type="AlphaFoldDB" id="A0A1Y6FSQ4"/>
<protein>
    <submittedName>
        <fullName evidence="2">Uncharacterized protein</fullName>
    </submittedName>
</protein>
<dbReference type="Proteomes" id="UP000194469">
    <property type="component" value="Unassembled WGS sequence"/>
</dbReference>
<evidence type="ECO:0000256" key="1">
    <source>
        <dbReference type="SAM" id="MobiDB-lite"/>
    </source>
</evidence>
<dbReference type="RefSeq" id="WP_086456966.1">
    <property type="nucleotide sequence ID" value="NZ_JBHLXM010000003.1"/>
</dbReference>
<gene>
    <name evidence="2" type="ORF">SAMN06295984_1933</name>
</gene>
<name>A0A1Y6FSQ4_9SPHN</name>
<accession>A0A1Y6FSQ4</accession>
<proteinExistence type="predicted"/>
<reference evidence="3" key="1">
    <citation type="submission" date="2017-04" db="EMBL/GenBank/DDBJ databases">
        <authorList>
            <person name="Varghese N."/>
            <person name="Submissions S."/>
        </authorList>
    </citation>
    <scope>NUCLEOTIDE SEQUENCE [LARGE SCALE GENOMIC DNA]</scope>
    <source>
        <strain evidence="3">UI2</strain>
    </source>
</reference>
<organism evidence="2 3">
    <name type="scientific">Sphingopyxis terrae subsp. ummariensis</name>
    <dbReference type="NCBI Taxonomy" id="429001"/>
    <lineage>
        <taxon>Bacteria</taxon>
        <taxon>Pseudomonadati</taxon>
        <taxon>Pseudomonadota</taxon>
        <taxon>Alphaproteobacteria</taxon>
        <taxon>Sphingomonadales</taxon>
        <taxon>Sphingomonadaceae</taxon>
        <taxon>Sphingopyxis</taxon>
    </lineage>
</organism>